<proteinExistence type="predicted"/>
<accession>A0A0E2E8T0</accession>
<dbReference type="HOGENOM" id="CLU_076102_0_0_12"/>
<dbReference type="EMBL" id="AGDV01000001">
    <property type="protein sequence ID" value="EMB36250.1"/>
    <property type="molecule type" value="Genomic_DNA"/>
</dbReference>
<dbReference type="RefSeq" id="WP_002683087.1">
    <property type="nucleotide sequence ID" value="NZ_CM001795.1"/>
</dbReference>
<dbReference type="AlphaFoldDB" id="A0A0E2E8T0"/>
<dbReference type="Proteomes" id="UP000011705">
    <property type="component" value="Chromosome"/>
</dbReference>
<evidence type="ECO:0000256" key="1">
    <source>
        <dbReference type="SAM" id="SignalP"/>
    </source>
</evidence>
<protein>
    <submittedName>
        <fullName evidence="2">Uncharacterized protein</fullName>
    </submittedName>
</protein>
<feature type="chain" id="PRO_5002393709" evidence="1">
    <location>
        <begin position="22"/>
        <end position="300"/>
    </location>
</feature>
<dbReference type="PATRIC" id="fig|999432.5.peg.458"/>
<organism evidence="2">
    <name type="scientific">Treponema denticola H-22</name>
    <dbReference type="NCBI Taxonomy" id="999432"/>
    <lineage>
        <taxon>Bacteria</taxon>
        <taxon>Pseudomonadati</taxon>
        <taxon>Spirochaetota</taxon>
        <taxon>Spirochaetia</taxon>
        <taxon>Spirochaetales</taxon>
        <taxon>Treponemataceae</taxon>
        <taxon>Treponema</taxon>
    </lineage>
</organism>
<keyword evidence="1" id="KW-0732">Signal</keyword>
<name>A0A0E2E8T0_TREDN</name>
<feature type="signal peptide" evidence="1">
    <location>
        <begin position="1"/>
        <end position="21"/>
    </location>
</feature>
<reference evidence="2" key="1">
    <citation type="submission" date="2012-01" db="EMBL/GenBank/DDBJ databases">
        <title>The Genome Sequence of Treponema denticola H-22.</title>
        <authorList>
            <consortium name="The Broad Institute Genome Sequencing Platform"/>
            <person name="Earl A."/>
            <person name="Ward D."/>
            <person name="Feldgarden M."/>
            <person name="Gevers D."/>
            <person name="Blanton J.M."/>
            <person name="Fenno C.J."/>
            <person name="Baranova O.V."/>
            <person name="Mathney J."/>
            <person name="Dewhirst F.E."/>
            <person name="Izard J."/>
            <person name="Young S.K."/>
            <person name="Zeng Q."/>
            <person name="Gargeya S."/>
            <person name="Fitzgerald M."/>
            <person name="Haas B."/>
            <person name="Abouelleil A."/>
            <person name="Alvarado L."/>
            <person name="Arachchi H.M."/>
            <person name="Berlin A."/>
            <person name="Chapman S.B."/>
            <person name="Gearin G."/>
            <person name="Goldberg J."/>
            <person name="Griggs A."/>
            <person name="Gujja S."/>
            <person name="Hansen M."/>
            <person name="Heiman D."/>
            <person name="Howarth C."/>
            <person name="Larimer J."/>
            <person name="Lui A."/>
            <person name="MacDonald P.J.P."/>
            <person name="McCowen C."/>
            <person name="Montmayeur A."/>
            <person name="Murphy C."/>
            <person name="Neiman D."/>
            <person name="Pearson M."/>
            <person name="Priest M."/>
            <person name="Roberts A."/>
            <person name="Saif S."/>
            <person name="Shea T."/>
            <person name="Sisk P."/>
            <person name="Stolte C."/>
            <person name="Sykes S."/>
            <person name="Wortman J."/>
            <person name="Nusbaum C."/>
            <person name="Birren B."/>
        </authorList>
    </citation>
    <scope>NUCLEOTIDE SEQUENCE [LARGE SCALE GENOMIC DNA]</scope>
    <source>
        <strain evidence="2">H-22</strain>
    </source>
</reference>
<comment type="caution">
    <text evidence="2">The sequence shown here is derived from an EMBL/GenBank/DDBJ whole genome shotgun (WGS) entry which is preliminary data.</text>
</comment>
<sequence>MKLKKICFFILILINFSYVFGNTDLNKTKTEIETELNYPLNFNFSISHFLKFYRPNTESKYTELEFKASLKPANILGSFNLKLAYIPFVNFIASTNLGTGWAYPALNFYGLAENKNINKLQVIKPLYFSKFFLKAEGGIELYFDLNSQIESEWANLLLKTSHTINYKALIPSKNTDFWFFDNDLGENRNGARYTGTYSIEYNMPLYLNTIRVELISHKNLYKPLPFTKNKAEQLWTFELKNELFFKASEKTRIKLQAVWKTAPIYYNYKDEAHFTQKIINSKKNIDLFFESVAISLIFKL</sequence>
<gene>
    <name evidence="2" type="ORF">HMPREF9726_00442</name>
</gene>
<evidence type="ECO:0000313" key="2">
    <source>
        <dbReference type="EMBL" id="EMB36250.1"/>
    </source>
</evidence>